<protein>
    <submittedName>
        <fullName evidence="2">BTB domain-containing protein</fullName>
    </submittedName>
</protein>
<proteinExistence type="predicted"/>
<evidence type="ECO:0000313" key="1">
    <source>
        <dbReference type="Proteomes" id="UP000887579"/>
    </source>
</evidence>
<dbReference type="WBParaSite" id="ES5_v2.g579.t1">
    <property type="protein sequence ID" value="ES5_v2.g579.t1"/>
    <property type="gene ID" value="ES5_v2.g579"/>
</dbReference>
<reference evidence="2" key="1">
    <citation type="submission" date="2022-11" db="UniProtKB">
        <authorList>
            <consortium name="WormBaseParasite"/>
        </authorList>
    </citation>
    <scope>IDENTIFICATION</scope>
</reference>
<dbReference type="Proteomes" id="UP000887579">
    <property type="component" value="Unplaced"/>
</dbReference>
<sequence length="243" mass="28625">MEVVKNLFEIQQEMAEAFEAQDPETGLFDVTFEIDGKKLYAHKNHLSVLSETFNSMLSDRWNSKNEPIKIKDYSFEDFKEFLTFIYSGECILTIDNIATMVDIAEFYQVYKWAENRAMEKQKVDESFNFNETIKEELSEILPLFNFKEMSYEFIIKFVVRNIIFLFTGDELRDLLLAARGKVYVRIFDENGTMMKGFLDCLEVKKVADVIRSQKSVFRSTNYWDTKQQKPSEPSKITKNDKID</sequence>
<name>A0AC34GP32_9BILA</name>
<evidence type="ECO:0000313" key="2">
    <source>
        <dbReference type="WBParaSite" id="ES5_v2.g579.t1"/>
    </source>
</evidence>
<organism evidence="1 2">
    <name type="scientific">Panagrolaimus sp. ES5</name>
    <dbReference type="NCBI Taxonomy" id="591445"/>
    <lineage>
        <taxon>Eukaryota</taxon>
        <taxon>Metazoa</taxon>
        <taxon>Ecdysozoa</taxon>
        <taxon>Nematoda</taxon>
        <taxon>Chromadorea</taxon>
        <taxon>Rhabditida</taxon>
        <taxon>Tylenchina</taxon>
        <taxon>Panagrolaimomorpha</taxon>
        <taxon>Panagrolaimoidea</taxon>
        <taxon>Panagrolaimidae</taxon>
        <taxon>Panagrolaimus</taxon>
    </lineage>
</organism>
<accession>A0AC34GP32</accession>